<evidence type="ECO:0000313" key="3">
    <source>
        <dbReference type="Proteomes" id="UP000572680"/>
    </source>
</evidence>
<gene>
    <name evidence="2" type="ORF">HNR61_001503</name>
</gene>
<sequence>MKTSRAVTKRHLPTSPFKAPAPPPPVERFEVNDRVTHDKYGLGMVIGVDEAAVLVDFGPQKVRIATPFAKLEKL</sequence>
<reference evidence="2 3" key="1">
    <citation type="submission" date="2020-08" db="EMBL/GenBank/DDBJ databases">
        <title>Genomic Encyclopedia of Type Strains, Phase IV (KMG-IV): sequencing the most valuable type-strain genomes for metagenomic binning, comparative biology and taxonomic classification.</title>
        <authorList>
            <person name="Goeker M."/>
        </authorList>
    </citation>
    <scope>NUCLEOTIDE SEQUENCE [LARGE SCALE GENOMIC DNA]</scope>
    <source>
        <strain evidence="2 3">DSM 44197</strain>
    </source>
</reference>
<dbReference type="Proteomes" id="UP000572680">
    <property type="component" value="Unassembled WGS sequence"/>
</dbReference>
<protein>
    <submittedName>
        <fullName evidence="2">Uncharacterized protein</fullName>
    </submittedName>
</protein>
<name>A0A7W3LKQ8_ACTNM</name>
<keyword evidence="3" id="KW-1185">Reference proteome</keyword>
<accession>A0A7W3LKQ8</accession>
<evidence type="ECO:0000313" key="2">
    <source>
        <dbReference type="EMBL" id="MBA8949890.1"/>
    </source>
</evidence>
<organism evidence="2 3">
    <name type="scientific">Actinomadura namibiensis</name>
    <dbReference type="NCBI Taxonomy" id="182080"/>
    <lineage>
        <taxon>Bacteria</taxon>
        <taxon>Bacillati</taxon>
        <taxon>Actinomycetota</taxon>
        <taxon>Actinomycetes</taxon>
        <taxon>Streptosporangiales</taxon>
        <taxon>Thermomonosporaceae</taxon>
        <taxon>Actinomadura</taxon>
    </lineage>
</organism>
<dbReference type="EMBL" id="JACJIA010000002">
    <property type="protein sequence ID" value="MBA8949890.1"/>
    <property type="molecule type" value="Genomic_DNA"/>
</dbReference>
<evidence type="ECO:0000256" key="1">
    <source>
        <dbReference type="SAM" id="MobiDB-lite"/>
    </source>
</evidence>
<comment type="caution">
    <text evidence="2">The sequence shown here is derived from an EMBL/GenBank/DDBJ whole genome shotgun (WGS) entry which is preliminary data.</text>
</comment>
<dbReference type="RefSeq" id="WP_182842392.1">
    <property type="nucleotide sequence ID" value="NZ_BAAALP010000098.1"/>
</dbReference>
<feature type="region of interest" description="Disordered" evidence="1">
    <location>
        <begin position="1"/>
        <end position="28"/>
    </location>
</feature>
<dbReference type="AlphaFoldDB" id="A0A7W3LKQ8"/>
<proteinExistence type="predicted"/>